<comment type="caution">
    <text evidence="4">The sequence shown here is derived from an EMBL/GenBank/DDBJ whole genome shotgun (WGS) entry which is preliminary data.</text>
</comment>
<dbReference type="GO" id="GO:0015031">
    <property type="term" value="P:protein transport"/>
    <property type="evidence" value="ECO:0007669"/>
    <property type="project" value="InterPro"/>
</dbReference>
<dbReference type="Gene3D" id="1.10.3120.10">
    <property type="entry name" value="Trigger factor, C-terminal domain"/>
    <property type="match status" value="1"/>
</dbReference>
<gene>
    <name evidence="4" type="ORF">A2801_00580</name>
</gene>
<sequence>MYPKFELVSAEEGKDWQVRAVTVELPEVKLGDYKAALIGEARAEKIWTPEKGSAKAAQKEKELTQEEKEAKVIDTLLEKIEINVPKMLVEEEINSRLSSLLERLEKLGLSLESYLASINKTGDSLRSEYRDGAERSIKLDIILSEVAQKEKVEVTDEEMQAFISVASSDKDAIKRLTHNSQEAATVRALLKKRKVLEHLVSLLT</sequence>
<dbReference type="GO" id="GO:0006457">
    <property type="term" value="P:protein folding"/>
    <property type="evidence" value="ECO:0007669"/>
    <property type="project" value="InterPro"/>
</dbReference>
<feature type="domain" description="Trigger factor C-terminal" evidence="3">
    <location>
        <begin position="56"/>
        <end position="200"/>
    </location>
</feature>
<evidence type="ECO:0000259" key="3">
    <source>
        <dbReference type="Pfam" id="PF05698"/>
    </source>
</evidence>
<dbReference type="AlphaFoldDB" id="A0A1F7YQS3"/>
<name>A0A1F7YQS3_9BACT</name>
<dbReference type="EMBL" id="MGGM01000010">
    <property type="protein sequence ID" value="OGM29652.1"/>
    <property type="molecule type" value="Genomic_DNA"/>
</dbReference>
<dbReference type="InterPro" id="IPR008880">
    <property type="entry name" value="Trigger_fac_C"/>
</dbReference>
<dbReference type="InterPro" id="IPR037041">
    <property type="entry name" value="Trigger_fac_C_sf"/>
</dbReference>
<dbReference type="GO" id="GO:0003755">
    <property type="term" value="F:peptidyl-prolyl cis-trans isomerase activity"/>
    <property type="evidence" value="ECO:0007669"/>
    <property type="project" value="UniProtKB-KW"/>
</dbReference>
<proteinExistence type="predicted"/>
<dbReference type="Proteomes" id="UP000177263">
    <property type="component" value="Unassembled WGS sequence"/>
</dbReference>
<reference evidence="4 5" key="1">
    <citation type="journal article" date="2016" name="Nat. Commun.">
        <title>Thousands of microbial genomes shed light on interconnected biogeochemical processes in an aquifer system.</title>
        <authorList>
            <person name="Anantharaman K."/>
            <person name="Brown C.T."/>
            <person name="Hug L.A."/>
            <person name="Sharon I."/>
            <person name="Castelle C.J."/>
            <person name="Probst A.J."/>
            <person name="Thomas B.C."/>
            <person name="Singh A."/>
            <person name="Wilkins M.J."/>
            <person name="Karaoz U."/>
            <person name="Brodie E.L."/>
            <person name="Williams K.H."/>
            <person name="Hubbard S.S."/>
            <person name="Banfield J.F."/>
        </authorList>
    </citation>
    <scope>NUCLEOTIDE SEQUENCE [LARGE SCALE GENOMIC DNA]</scope>
</reference>
<dbReference type="STRING" id="1802500.A2801_00580"/>
<dbReference type="Pfam" id="PF05698">
    <property type="entry name" value="Trigger_C"/>
    <property type="match status" value="1"/>
</dbReference>
<accession>A0A1F7YQS3</accession>
<dbReference type="InterPro" id="IPR027304">
    <property type="entry name" value="Trigger_fact/SurA_dom_sf"/>
</dbReference>
<keyword evidence="1" id="KW-0697">Rotamase</keyword>
<evidence type="ECO:0000256" key="2">
    <source>
        <dbReference type="ARBA" id="ARBA00023235"/>
    </source>
</evidence>
<evidence type="ECO:0000313" key="5">
    <source>
        <dbReference type="Proteomes" id="UP000177263"/>
    </source>
</evidence>
<evidence type="ECO:0000313" key="4">
    <source>
        <dbReference type="EMBL" id="OGM29652.1"/>
    </source>
</evidence>
<protein>
    <recommendedName>
        <fullName evidence="3">Trigger factor C-terminal domain-containing protein</fullName>
    </recommendedName>
</protein>
<organism evidence="4 5">
    <name type="scientific">Candidatus Woesebacteria bacterium RIFCSPHIGHO2_01_FULL_41_10</name>
    <dbReference type="NCBI Taxonomy" id="1802500"/>
    <lineage>
        <taxon>Bacteria</taxon>
        <taxon>Candidatus Woeseibacteriota</taxon>
    </lineage>
</organism>
<keyword evidence="2" id="KW-0413">Isomerase</keyword>
<evidence type="ECO:0000256" key="1">
    <source>
        <dbReference type="ARBA" id="ARBA00023110"/>
    </source>
</evidence>
<dbReference type="SUPFAM" id="SSF109998">
    <property type="entry name" value="Triger factor/SurA peptide-binding domain-like"/>
    <property type="match status" value="1"/>
</dbReference>